<organism evidence="2 3">
    <name type="scientific">Sporosarcina newyorkensis</name>
    <dbReference type="NCBI Taxonomy" id="759851"/>
    <lineage>
        <taxon>Bacteria</taxon>
        <taxon>Bacillati</taxon>
        <taxon>Bacillota</taxon>
        <taxon>Bacilli</taxon>
        <taxon>Bacillales</taxon>
        <taxon>Caryophanaceae</taxon>
        <taxon>Sporosarcina</taxon>
    </lineage>
</organism>
<accession>A0A1T4YKC2</accession>
<dbReference type="Proteomes" id="UP000190042">
    <property type="component" value="Unassembled WGS sequence"/>
</dbReference>
<dbReference type="AlphaFoldDB" id="A0A1T4YKC2"/>
<protein>
    <submittedName>
        <fullName evidence="2">Glutaredoxin</fullName>
    </submittedName>
</protein>
<evidence type="ECO:0000313" key="2">
    <source>
        <dbReference type="EMBL" id="SKB01715.1"/>
    </source>
</evidence>
<dbReference type="CDD" id="cd02976">
    <property type="entry name" value="NrdH"/>
    <property type="match status" value="1"/>
</dbReference>
<dbReference type="PANTHER" id="PTHR34386:SF1">
    <property type="entry name" value="GLUTAREDOXIN-LIKE PROTEIN NRDH"/>
    <property type="match status" value="1"/>
</dbReference>
<dbReference type="Gene3D" id="3.40.30.10">
    <property type="entry name" value="Glutaredoxin"/>
    <property type="match status" value="1"/>
</dbReference>
<name>A0A1T4YKC2_9BACL</name>
<dbReference type="SUPFAM" id="SSF52833">
    <property type="entry name" value="Thioredoxin-like"/>
    <property type="match status" value="1"/>
</dbReference>
<dbReference type="Pfam" id="PF00462">
    <property type="entry name" value="Glutaredoxin"/>
    <property type="match status" value="1"/>
</dbReference>
<dbReference type="RefSeq" id="WP_078818044.1">
    <property type="nucleotide sequence ID" value="NZ_FUYJ01000005.1"/>
</dbReference>
<keyword evidence="3" id="KW-1185">Reference proteome</keyword>
<sequence>MTVKATVYVSSTCPYCTMMTNYLDEIHVPYETINVTIDPAAGQRLVEMTGQMGVPQTQLNGKWILGYDPASVHAALDA</sequence>
<proteinExistence type="predicted"/>
<feature type="domain" description="Glutaredoxin" evidence="1">
    <location>
        <begin position="6"/>
        <end position="64"/>
    </location>
</feature>
<dbReference type="PANTHER" id="PTHR34386">
    <property type="entry name" value="GLUTAREDOXIN"/>
    <property type="match status" value="1"/>
</dbReference>
<dbReference type="InterPro" id="IPR051548">
    <property type="entry name" value="Grx-like_ET"/>
</dbReference>
<dbReference type="InterPro" id="IPR036249">
    <property type="entry name" value="Thioredoxin-like_sf"/>
</dbReference>
<dbReference type="GO" id="GO:0009055">
    <property type="term" value="F:electron transfer activity"/>
    <property type="evidence" value="ECO:0007669"/>
    <property type="project" value="TreeGrafter"/>
</dbReference>
<gene>
    <name evidence="2" type="ORF">SAMN04244570_2796</name>
</gene>
<dbReference type="PROSITE" id="PS51354">
    <property type="entry name" value="GLUTAREDOXIN_2"/>
    <property type="match status" value="1"/>
</dbReference>
<dbReference type="InterPro" id="IPR002109">
    <property type="entry name" value="Glutaredoxin"/>
</dbReference>
<evidence type="ECO:0000313" key="3">
    <source>
        <dbReference type="Proteomes" id="UP000190042"/>
    </source>
</evidence>
<dbReference type="EMBL" id="FUYJ01000005">
    <property type="protein sequence ID" value="SKB01715.1"/>
    <property type="molecule type" value="Genomic_DNA"/>
</dbReference>
<reference evidence="3" key="1">
    <citation type="submission" date="2017-02" db="EMBL/GenBank/DDBJ databases">
        <authorList>
            <person name="Varghese N."/>
            <person name="Submissions S."/>
        </authorList>
    </citation>
    <scope>NUCLEOTIDE SEQUENCE [LARGE SCALE GENOMIC DNA]</scope>
    <source>
        <strain evidence="3">DSM 23966</strain>
    </source>
</reference>
<dbReference type="GO" id="GO:0045454">
    <property type="term" value="P:cell redox homeostasis"/>
    <property type="evidence" value="ECO:0007669"/>
    <property type="project" value="TreeGrafter"/>
</dbReference>
<evidence type="ECO:0000259" key="1">
    <source>
        <dbReference type="Pfam" id="PF00462"/>
    </source>
</evidence>